<accession>K3X0B9</accession>
<name>K3X0B9_GLOUD</name>
<protein>
    <submittedName>
        <fullName evidence="1">Uncharacterized protein</fullName>
    </submittedName>
</protein>
<dbReference type="HOGENOM" id="CLU_2581164_0_0_1"/>
<dbReference type="InParanoid" id="K3X0B9"/>
<reference evidence="2" key="1">
    <citation type="journal article" date="2010" name="Genome Biol.">
        <title>Genome sequence of the necrotrophic plant pathogen Pythium ultimum reveals original pathogenicity mechanisms and effector repertoire.</title>
        <authorList>
            <person name="Levesque C.A."/>
            <person name="Brouwer H."/>
            <person name="Cano L."/>
            <person name="Hamilton J.P."/>
            <person name="Holt C."/>
            <person name="Huitema E."/>
            <person name="Raffaele S."/>
            <person name="Robideau G.P."/>
            <person name="Thines M."/>
            <person name="Win J."/>
            <person name="Zerillo M.M."/>
            <person name="Beakes G.W."/>
            <person name="Boore J.L."/>
            <person name="Busam D."/>
            <person name="Dumas B."/>
            <person name="Ferriera S."/>
            <person name="Fuerstenberg S.I."/>
            <person name="Gachon C.M."/>
            <person name="Gaulin E."/>
            <person name="Govers F."/>
            <person name="Grenville-Briggs L."/>
            <person name="Horner N."/>
            <person name="Hostetler J."/>
            <person name="Jiang R.H."/>
            <person name="Johnson J."/>
            <person name="Krajaejun T."/>
            <person name="Lin H."/>
            <person name="Meijer H.J."/>
            <person name="Moore B."/>
            <person name="Morris P."/>
            <person name="Phuntmart V."/>
            <person name="Puiu D."/>
            <person name="Shetty J."/>
            <person name="Stajich J.E."/>
            <person name="Tripathy S."/>
            <person name="Wawra S."/>
            <person name="van West P."/>
            <person name="Whitty B.R."/>
            <person name="Coutinho P.M."/>
            <person name="Henrissat B."/>
            <person name="Martin F."/>
            <person name="Thomas P.D."/>
            <person name="Tyler B.M."/>
            <person name="De Vries R.P."/>
            <person name="Kamoun S."/>
            <person name="Yandell M."/>
            <person name="Tisserat N."/>
            <person name="Buell C.R."/>
        </authorList>
    </citation>
    <scope>NUCLEOTIDE SEQUENCE</scope>
    <source>
        <strain evidence="2">DAOM:BR144</strain>
    </source>
</reference>
<sequence length="81" mass="9523">EDCEAHKVTLNEKSAVVSKYLDDHWWKYKTRVRVPLFHLEEAASLVDFVREFAVLPNTKRCNDYTARATAATLFRLCPHYH</sequence>
<dbReference type="Proteomes" id="UP000019132">
    <property type="component" value="Unassembled WGS sequence"/>
</dbReference>
<evidence type="ECO:0000313" key="2">
    <source>
        <dbReference type="Proteomes" id="UP000019132"/>
    </source>
</evidence>
<reference evidence="1" key="3">
    <citation type="submission" date="2015-02" db="UniProtKB">
        <authorList>
            <consortium name="EnsemblProtists"/>
        </authorList>
    </citation>
    <scope>IDENTIFICATION</scope>
    <source>
        <strain evidence="1">DAOM BR144</strain>
    </source>
</reference>
<dbReference type="EnsemblProtists" id="PYU1_T010668">
    <property type="protein sequence ID" value="PYU1_T010668"/>
    <property type="gene ID" value="PYU1_G010645"/>
</dbReference>
<proteinExistence type="predicted"/>
<keyword evidence="2" id="KW-1185">Reference proteome</keyword>
<organism evidence="1 2">
    <name type="scientific">Globisporangium ultimum (strain ATCC 200006 / CBS 805.95 / DAOM BR144)</name>
    <name type="common">Pythium ultimum</name>
    <dbReference type="NCBI Taxonomy" id="431595"/>
    <lineage>
        <taxon>Eukaryota</taxon>
        <taxon>Sar</taxon>
        <taxon>Stramenopiles</taxon>
        <taxon>Oomycota</taxon>
        <taxon>Peronosporomycetes</taxon>
        <taxon>Pythiales</taxon>
        <taxon>Pythiaceae</taxon>
        <taxon>Globisporangium</taxon>
    </lineage>
</organism>
<reference evidence="2" key="2">
    <citation type="submission" date="2010-04" db="EMBL/GenBank/DDBJ databases">
        <authorList>
            <person name="Buell R."/>
            <person name="Hamilton J."/>
            <person name="Hostetler J."/>
        </authorList>
    </citation>
    <scope>NUCLEOTIDE SEQUENCE [LARGE SCALE GENOMIC DNA]</scope>
    <source>
        <strain evidence="2">DAOM:BR144</strain>
    </source>
</reference>
<dbReference type="AlphaFoldDB" id="K3X0B9"/>
<dbReference type="EMBL" id="GL376592">
    <property type="status" value="NOT_ANNOTATED_CDS"/>
    <property type="molecule type" value="Genomic_DNA"/>
</dbReference>
<dbReference type="VEuPathDB" id="FungiDB:PYU1_G010645"/>
<evidence type="ECO:0000313" key="1">
    <source>
        <dbReference type="EnsemblProtists" id="PYU1_T010668"/>
    </source>
</evidence>